<proteinExistence type="predicted"/>
<dbReference type="InterPro" id="IPR015943">
    <property type="entry name" value="WD40/YVTN_repeat-like_dom_sf"/>
</dbReference>
<dbReference type="InterPro" id="IPR002372">
    <property type="entry name" value="PQQ_rpt_dom"/>
</dbReference>
<dbReference type="InterPro" id="IPR011047">
    <property type="entry name" value="Quinoprotein_ADH-like_sf"/>
</dbReference>
<name>A0A382MQL1_9ZZZZ</name>
<dbReference type="AlphaFoldDB" id="A0A382MQL1"/>
<dbReference type="Gene3D" id="2.130.10.10">
    <property type="entry name" value="YVTN repeat-like/Quinoprotein amine dehydrogenase"/>
    <property type="match status" value="2"/>
</dbReference>
<reference evidence="2" key="1">
    <citation type="submission" date="2018-05" db="EMBL/GenBank/DDBJ databases">
        <authorList>
            <person name="Lanie J.A."/>
            <person name="Ng W.-L."/>
            <person name="Kazmierczak K.M."/>
            <person name="Andrzejewski T.M."/>
            <person name="Davidsen T.M."/>
            <person name="Wayne K.J."/>
            <person name="Tettelin H."/>
            <person name="Glass J.I."/>
            <person name="Rusch D."/>
            <person name="Podicherti R."/>
            <person name="Tsui H.-C.T."/>
            <person name="Winkler M.E."/>
        </authorList>
    </citation>
    <scope>NUCLEOTIDE SEQUENCE</scope>
</reference>
<dbReference type="PANTHER" id="PTHR34512">
    <property type="entry name" value="CELL SURFACE PROTEIN"/>
    <property type="match status" value="1"/>
</dbReference>
<dbReference type="SUPFAM" id="SSF50998">
    <property type="entry name" value="Quinoprotein alcohol dehydrogenase-like"/>
    <property type="match status" value="1"/>
</dbReference>
<feature type="domain" description="Pyrrolo-quinoline quinone repeat" evidence="1">
    <location>
        <begin position="91"/>
        <end position="379"/>
    </location>
</feature>
<dbReference type="PANTHER" id="PTHR34512:SF30">
    <property type="entry name" value="OUTER MEMBRANE PROTEIN ASSEMBLY FACTOR BAMB"/>
    <property type="match status" value="1"/>
</dbReference>
<dbReference type="Pfam" id="PF13360">
    <property type="entry name" value="PQQ_2"/>
    <property type="match status" value="1"/>
</dbReference>
<organism evidence="2">
    <name type="scientific">marine metagenome</name>
    <dbReference type="NCBI Taxonomy" id="408172"/>
    <lineage>
        <taxon>unclassified sequences</taxon>
        <taxon>metagenomes</taxon>
        <taxon>ecological metagenomes</taxon>
    </lineage>
</organism>
<accession>A0A382MQL1</accession>
<protein>
    <recommendedName>
        <fullName evidence="1">Pyrrolo-quinoline quinone repeat domain-containing protein</fullName>
    </recommendedName>
</protein>
<feature type="non-terminal residue" evidence="2">
    <location>
        <position position="380"/>
    </location>
</feature>
<dbReference type="EMBL" id="UINC01094831">
    <property type="protein sequence ID" value="SVC50405.1"/>
    <property type="molecule type" value="Genomic_DNA"/>
</dbReference>
<evidence type="ECO:0000259" key="1">
    <source>
        <dbReference type="Pfam" id="PF13360"/>
    </source>
</evidence>
<sequence length="380" mass="41833">VNLRMFLRKGRCSIAGLIIIAVSLGLAKAVAADWQQLLGPRADGTSSETGLLSAWPSGGPKVIWKKQIGTGYSAPSIRDGRLVLFHRIGNEQIVEALDAKTSKPVWRHASPTRYRDPFGYNNGPRCTPLLTEKHCYTFGAEGVLLCLDVKTGKPVWQRKTAEEFQVPEAFFGVGASPVIEGNLLIVMVGGQPNSTMVAFDKDTGKVAWQSAGRDTWQDKPSIGWPGEPLVRWRGNEKLASYSTPTLATIHGRRTLLSLTRQGLVSLDPKTGKVNFSCWFRARVNESVNAANPVVSGNRVFCSAAYYGVGSFLLDIAEDGKSFTEVWSTNERRKANRRLEPVLGIHWTTPILHDGHLYAFSGRNEPDAHFRCVELESGRVK</sequence>
<gene>
    <name evidence="2" type="ORF">METZ01_LOCUS303259</name>
</gene>
<feature type="non-terminal residue" evidence="2">
    <location>
        <position position="1"/>
    </location>
</feature>
<evidence type="ECO:0000313" key="2">
    <source>
        <dbReference type="EMBL" id="SVC50405.1"/>
    </source>
</evidence>